<dbReference type="SUPFAM" id="SSF55073">
    <property type="entry name" value="Nucleotide cyclase"/>
    <property type="match status" value="1"/>
</dbReference>
<dbReference type="GO" id="GO:0052621">
    <property type="term" value="F:diguanylate cyclase activity"/>
    <property type="evidence" value="ECO:0007669"/>
    <property type="project" value="UniProtKB-EC"/>
</dbReference>
<feature type="region of interest" description="Disordered" evidence="3">
    <location>
        <begin position="340"/>
        <end position="366"/>
    </location>
</feature>
<comment type="caution">
    <text evidence="5">The sequence shown here is derived from an EMBL/GenBank/DDBJ whole genome shotgun (WGS) entry which is preliminary data.</text>
</comment>
<evidence type="ECO:0000313" key="6">
    <source>
        <dbReference type="Proteomes" id="UP000291613"/>
    </source>
</evidence>
<proteinExistence type="predicted"/>
<dbReference type="GO" id="GO:0043709">
    <property type="term" value="P:cell adhesion involved in single-species biofilm formation"/>
    <property type="evidence" value="ECO:0007669"/>
    <property type="project" value="TreeGrafter"/>
</dbReference>
<comment type="catalytic activity">
    <reaction evidence="2">
        <text>2 GTP = 3',3'-c-di-GMP + 2 diphosphate</text>
        <dbReference type="Rhea" id="RHEA:24898"/>
        <dbReference type="ChEBI" id="CHEBI:33019"/>
        <dbReference type="ChEBI" id="CHEBI:37565"/>
        <dbReference type="ChEBI" id="CHEBI:58805"/>
        <dbReference type="EC" id="2.7.7.65"/>
    </reaction>
</comment>
<dbReference type="PANTHER" id="PTHR45138">
    <property type="entry name" value="REGULATORY COMPONENTS OF SENSORY TRANSDUCTION SYSTEM"/>
    <property type="match status" value="1"/>
</dbReference>
<dbReference type="Pfam" id="PF00990">
    <property type="entry name" value="GGDEF"/>
    <property type="match status" value="1"/>
</dbReference>
<dbReference type="GO" id="GO:1902201">
    <property type="term" value="P:negative regulation of bacterial-type flagellum-dependent cell motility"/>
    <property type="evidence" value="ECO:0007669"/>
    <property type="project" value="TreeGrafter"/>
</dbReference>
<gene>
    <name evidence="5" type="ORF">EYR15_00050</name>
</gene>
<dbReference type="Proteomes" id="UP000291613">
    <property type="component" value="Unassembled WGS sequence"/>
</dbReference>
<evidence type="ECO:0000256" key="3">
    <source>
        <dbReference type="SAM" id="MobiDB-lite"/>
    </source>
</evidence>
<dbReference type="EMBL" id="SIUB01000001">
    <property type="protein sequence ID" value="TBN54608.1"/>
    <property type="molecule type" value="Genomic_DNA"/>
</dbReference>
<reference evidence="5 6" key="1">
    <citation type="submission" date="2019-02" db="EMBL/GenBank/DDBJ databases">
        <title>Hansschlegelia quercus sp. nov., a novel methylotrophic bacterium from buds of oak (Quercus robur L.).</title>
        <authorList>
            <person name="Agafonova N.V."/>
            <person name="Kaparullina E.N."/>
            <person name="Grouzdev D.S."/>
            <person name="Doronina N.V."/>
        </authorList>
    </citation>
    <scope>NUCLEOTIDE SEQUENCE [LARGE SCALE GENOMIC DNA]</scope>
    <source>
        <strain evidence="5 6">Dub</strain>
    </source>
</reference>
<dbReference type="PROSITE" id="PS50887">
    <property type="entry name" value="GGDEF"/>
    <property type="match status" value="1"/>
</dbReference>
<dbReference type="InterPro" id="IPR043128">
    <property type="entry name" value="Rev_trsase/Diguanyl_cyclase"/>
</dbReference>
<dbReference type="AlphaFoldDB" id="A0A4Q9GKA3"/>
<dbReference type="EC" id="2.7.7.65" evidence="1"/>
<evidence type="ECO:0000256" key="2">
    <source>
        <dbReference type="ARBA" id="ARBA00034247"/>
    </source>
</evidence>
<dbReference type="FunFam" id="3.30.70.270:FF:000001">
    <property type="entry name" value="Diguanylate cyclase domain protein"/>
    <property type="match status" value="1"/>
</dbReference>
<organism evidence="5 6">
    <name type="scientific">Hansschlegelia quercus</name>
    <dbReference type="NCBI Taxonomy" id="2528245"/>
    <lineage>
        <taxon>Bacteria</taxon>
        <taxon>Pseudomonadati</taxon>
        <taxon>Pseudomonadota</taxon>
        <taxon>Alphaproteobacteria</taxon>
        <taxon>Hyphomicrobiales</taxon>
        <taxon>Methylopilaceae</taxon>
        <taxon>Hansschlegelia</taxon>
    </lineage>
</organism>
<protein>
    <recommendedName>
        <fullName evidence="1">diguanylate cyclase</fullName>
        <ecNumber evidence="1">2.7.7.65</ecNumber>
    </recommendedName>
</protein>
<feature type="compositionally biased region" description="Basic and acidic residues" evidence="3">
    <location>
        <begin position="342"/>
        <end position="355"/>
    </location>
</feature>
<name>A0A4Q9GKA3_9HYPH</name>
<dbReference type="InterPro" id="IPR050469">
    <property type="entry name" value="Diguanylate_Cyclase"/>
</dbReference>
<accession>A0A4Q9GKA3</accession>
<dbReference type="CDD" id="cd01949">
    <property type="entry name" value="GGDEF"/>
    <property type="match status" value="1"/>
</dbReference>
<dbReference type="RefSeq" id="WP_131000821.1">
    <property type="nucleotide sequence ID" value="NZ_SIUB01000001.1"/>
</dbReference>
<dbReference type="PANTHER" id="PTHR45138:SF9">
    <property type="entry name" value="DIGUANYLATE CYCLASE DGCM-RELATED"/>
    <property type="match status" value="1"/>
</dbReference>
<dbReference type="Gene3D" id="3.30.70.270">
    <property type="match status" value="1"/>
</dbReference>
<dbReference type="GO" id="GO:0005886">
    <property type="term" value="C:plasma membrane"/>
    <property type="evidence" value="ECO:0007669"/>
    <property type="project" value="TreeGrafter"/>
</dbReference>
<evidence type="ECO:0000256" key="1">
    <source>
        <dbReference type="ARBA" id="ARBA00012528"/>
    </source>
</evidence>
<dbReference type="InterPro" id="IPR029787">
    <property type="entry name" value="Nucleotide_cyclase"/>
</dbReference>
<feature type="domain" description="GGDEF" evidence="4">
    <location>
        <begin position="208"/>
        <end position="343"/>
    </location>
</feature>
<dbReference type="OrthoDB" id="9812260at2"/>
<dbReference type="NCBIfam" id="TIGR00254">
    <property type="entry name" value="GGDEF"/>
    <property type="match status" value="1"/>
</dbReference>
<dbReference type="InterPro" id="IPR000160">
    <property type="entry name" value="GGDEF_dom"/>
</dbReference>
<dbReference type="SMART" id="SM00267">
    <property type="entry name" value="GGDEF"/>
    <property type="match status" value="1"/>
</dbReference>
<evidence type="ECO:0000259" key="4">
    <source>
        <dbReference type="PROSITE" id="PS50887"/>
    </source>
</evidence>
<sequence>MTGSSSDFSRTMAFCSAALERIKAHRHPAYPRNYEFWYTYATGYNQALNRAVNEALQRDSVLSEPDLDLLYETYLSPLRLSERVDHVGARIMAELAEVAVVLKTAHGSSVHYTETIQRLAGEADALGEGGLELKSIALKLIDATSAMAERTRVLEEQLLSSHHEMHELQSMLEIIRAESLTDPLTGLANRKFLQGTLEQALNDALNGQRFSLLVIDIDHFKTFNDRYGHLTGDQVLRLVAMALKQNVKGQDLAARFGGEEFAIMLPDTALGGATAVAERVRRAVMTKDLVKRSTGEHLGRVTVSIGVATWRRGDSAQTILDRADRCMYMAKRSGRNVVVSEDDSRMIEDSGRRFAPDGGDGDVQVA</sequence>
<evidence type="ECO:0000313" key="5">
    <source>
        <dbReference type="EMBL" id="TBN54608.1"/>
    </source>
</evidence>
<keyword evidence="6" id="KW-1185">Reference proteome</keyword>